<dbReference type="SUPFAM" id="SSF54593">
    <property type="entry name" value="Glyoxalase/Bleomycin resistance protein/Dihydroxybiphenyl dioxygenase"/>
    <property type="match status" value="1"/>
</dbReference>
<reference evidence="2 3" key="1">
    <citation type="submission" date="2020-06" db="EMBL/GenBank/DDBJ databases">
        <title>Dyadobacter sandarakinus sp. nov., isolated from the soil of the Arctic Yellow River Station.</title>
        <authorList>
            <person name="Zhang Y."/>
            <person name="Peng F."/>
        </authorList>
    </citation>
    <scope>NUCLEOTIDE SEQUENCE [LARGE SCALE GENOMIC DNA]</scope>
    <source>
        <strain evidence="2 3">Q3-56</strain>
    </source>
</reference>
<dbReference type="InterPro" id="IPR028973">
    <property type="entry name" value="PhnB-like"/>
</dbReference>
<evidence type="ECO:0000313" key="3">
    <source>
        <dbReference type="Proteomes" id="UP000612680"/>
    </source>
</evidence>
<dbReference type="Gene3D" id="3.10.180.10">
    <property type="entry name" value="2,3-Dihydroxybiphenyl 1,2-Dioxygenase, domain 1"/>
    <property type="match status" value="1"/>
</dbReference>
<protein>
    <submittedName>
        <fullName evidence="2">VOC family protein</fullName>
    </submittedName>
</protein>
<dbReference type="CDD" id="cd06588">
    <property type="entry name" value="PhnB_like"/>
    <property type="match status" value="1"/>
</dbReference>
<dbReference type="EMBL" id="CP056775">
    <property type="protein sequence ID" value="QRQ99850.1"/>
    <property type="molecule type" value="Genomic_DNA"/>
</dbReference>
<keyword evidence="3" id="KW-1185">Reference proteome</keyword>
<accession>A0ABX7I199</accession>
<dbReference type="InterPro" id="IPR004360">
    <property type="entry name" value="Glyas_Fos-R_dOase_dom"/>
</dbReference>
<proteinExistence type="predicted"/>
<dbReference type="PANTHER" id="PTHR33990:SF1">
    <property type="entry name" value="PROTEIN YJDN"/>
    <property type="match status" value="1"/>
</dbReference>
<dbReference type="Pfam" id="PF00903">
    <property type="entry name" value="Glyoxalase"/>
    <property type="match status" value="1"/>
</dbReference>
<dbReference type="RefSeq" id="WP_204660614.1">
    <property type="nucleotide sequence ID" value="NZ_CP056775.1"/>
</dbReference>
<dbReference type="PANTHER" id="PTHR33990">
    <property type="entry name" value="PROTEIN YJDN-RELATED"/>
    <property type="match status" value="1"/>
</dbReference>
<dbReference type="Proteomes" id="UP000612680">
    <property type="component" value="Chromosome"/>
</dbReference>
<name>A0ABX7I199_9BACT</name>
<sequence length="141" mass="15652">MATIKLVPYLFFGGNCRDAMEFYKDVFGGELTLTEYGEGPEDAHSDPKANTQEMKSKIMYSKLDGPFILQASDSPYREDGKKIDAFSLSLEGDDAEKLTAYFKKLSAGGDVSAPLEKQFWGDTFGMLTDRFGVSWMVSIQA</sequence>
<evidence type="ECO:0000313" key="2">
    <source>
        <dbReference type="EMBL" id="QRQ99850.1"/>
    </source>
</evidence>
<gene>
    <name evidence="2" type="ORF">HWI92_02420</name>
</gene>
<evidence type="ECO:0000259" key="1">
    <source>
        <dbReference type="Pfam" id="PF00903"/>
    </source>
</evidence>
<organism evidence="2 3">
    <name type="scientific">Dyadobacter sandarakinus</name>
    <dbReference type="NCBI Taxonomy" id="2747268"/>
    <lineage>
        <taxon>Bacteria</taxon>
        <taxon>Pseudomonadati</taxon>
        <taxon>Bacteroidota</taxon>
        <taxon>Cytophagia</taxon>
        <taxon>Cytophagales</taxon>
        <taxon>Spirosomataceae</taxon>
        <taxon>Dyadobacter</taxon>
    </lineage>
</organism>
<dbReference type="InterPro" id="IPR029068">
    <property type="entry name" value="Glyas_Bleomycin-R_OHBP_Dase"/>
</dbReference>
<feature type="domain" description="Glyoxalase/fosfomycin resistance/dioxygenase" evidence="1">
    <location>
        <begin position="7"/>
        <end position="137"/>
    </location>
</feature>